<protein>
    <submittedName>
        <fullName evidence="1">Uncharacterized protein</fullName>
    </submittedName>
</protein>
<evidence type="ECO:0000313" key="1">
    <source>
        <dbReference type="EMBL" id="MDQ0174449.1"/>
    </source>
</evidence>
<gene>
    <name evidence="1" type="ORF">J2S08_000280</name>
</gene>
<sequence>MTIDKTKFRSVIVNRLLRAEENRARAEGDESWHSADYYKGMTKAYRELLKVIDDWS</sequence>
<dbReference type="RefSeq" id="WP_307225916.1">
    <property type="nucleotide sequence ID" value="NZ_JAUSTT010000001.1"/>
</dbReference>
<dbReference type="EMBL" id="JAUSTT010000001">
    <property type="protein sequence ID" value="MDQ0174449.1"/>
    <property type="molecule type" value="Genomic_DNA"/>
</dbReference>
<evidence type="ECO:0000313" key="2">
    <source>
        <dbReference type="Proteomes" id="UP001223586"/>
    </source>
</evidence>
<accession>A0ABT9WMK6</accession>
<keyword evidence="2" id="KW-1185">Reference proteome</keyword>
<organism evidence="1 2">
    <name type="scientific">Bacillus chungangensis</name>
    <dbReference type="NCBI Taxonomy" id="587633"/>
    <lineage>
        <taxon>Bacteria</taxon>
        <taxon>Bacillati</taxon>
        <taxon>Bacillota</taxon>
        <taxon>Bacilli</taxon>
        <taxon>Bacillales</taxon>
        <taxon>Bacillaceae</taxon>
        <taxon>Bacillus</taxon>
    </lineage>
</organism>
<dbReference type="Proteomes" id="UP001223586">
    <property type="component" value="Unassembled WGS sequence"/>
</dbReference>
<name>A0ABT9WMK6_9BACI</name>
<reference evidence="1 2" key="1">
    <citation type="submission" date="2023-07" db="EMBL/GenBank/DDBJ databases">
        <title>Genomic Encyclopedia of Type Strains, Phase IV (KMG-IV): sequencing the most valuable type-strain genomes for metagenomic binning, comparative biology and taxonomic classification.</title>
        <authorList>
            <person name="Goeker M."/>
        </authorList>
    </citation>
    <scope>NUCLEOTIDE SEQUENCE [LARGE SCALE GENOMIC DNA]</scope>
    <source>
        <strain evidence="1 2">DSM 23837</strain>
    </source>
</reference>
<comment type="caution">
    <text evidence="1">The sequence shown here is derived from an EMBL/GenBank/DDBJ whole genome shotgun (WGS) entry which is preliminary data.</text>
</comment>
<proteinExistence type="predicted"/>